<reference evidence="3" key="2">
    <citation type="submission" date="2018-02" db="UniProtKB">
        <authorList>
            <consortium name="EnsemblPlants"/>
        </authorList>
    </citation>
    <scope>IDENTIFICATION</scope>
    <source>
        <strain evidence="3">Williams 82</strain>
    </source>
</reference>
<organism evidence="2">
    <name type="scientific">Glycine max</name>
    <name type="common">Soybean</name>
    <name type="synonym">Glycine hispida</name>
    <dbReference type="NCBI Taxonomy" id="3847"/>
    <lineage>
        <taxon>Eukaryota</taxon>
        <taxon>Viridiplantae</taxon>
        <taxon>Streptophyta</taxon>
        <taxon>Embryophyta</taxon>
        <taxon>Tracheophyta</taxon>
        <taxon>Spermatophyta</taxon>
        <taxon>Magnoliopsida</taxon>
        <taxon>eudicotyledons</taxon>
        <taxon>Gunneridae</taxon>
        <taxon>Pentapetalae</taxon>
        <taxon>rosids</taxon>
        <taxon>fabids</taxon>
        <taxon>Fabales</taxon>
        <taxon>Fabaceae</taxon>
        <taxon>Papilionoideae</taxon>
        <taxon>50 kb inversion clade</taxon>
        <taxon>NPAAA clade</taxon>
        <taxon>indigoferoid/millettioid clade</taxon>
        <taxon>Phaseoleae</taxon>
        <taxon>Glycine</taxon>
        <taxon>Glycine subgen. Soja</taxon>
    </lineage>
</organism>
<dbReference type="Proteomes" id="UP000008827">
    <property type="component" value="Chromosome 18"/>
</dbReference>
<reference evidence="2" key="3">
    <citation type="submission" date="2018-07" db="EMBL/GenBank/DDBJ databases">
        <title>WGS assembly of Glycine max.</title>
        <authorList>
            <person name="Schmutz J."/>
            <person name="Cannon S."/>
            <person name="Schlueter J."/>
            <person name="Ma J."/>
            <person name="Mitros T."/>
            <person name="Nelson W."/>
            <person name="Hyten D."/>
            <person name="Song Q."/>
            <person name="Thelen J."/>
            <person name="Cheng J."/>
            <person name="Xu D."/>
            <person name="Hellsten U."/>
            <person name="May G."/>
            <person name="Yu Y."/>
            <person name="Sakurai T."/>
            <person name="Umezawa T."/>
            <person name="Bhattacharyya M."/>
            <person name="Sandhu D."/>
            <person name="Valliyodan B."/>
            <person name="Lindquist E."/>
            <person name="Peto M."/>
            <person name="Grant D."/>
            <person name="Shu S."/>
            <person name="Goodstein D."/>
            <person name="Barry K."/>
            <person name="Futrell-Griggs M."/>
            <person name="Abernathy B."/>
            <person name="Du J."/>
            <person name="Tian Z."/>
            <person name="Zhu L."/>
            <person name="Gill N."/>
            <person name="Joshi T."/>
            <person name="Libault M."/>
            <person name="Sethuraman A."/>
            <person name="Zhang X."/>
            <person name="Shinozaki K."/>
            <person name="Nguyen H."/>
            <person name="Wing R."/>
            <person name="Cregan P."/>
            <person name="Specht J."/>
            <person name="Grimwood J."/>
            <person name="Rokhsar D."/>
            <person name="Stacey G."/>
            <person name="Shoemaker R."/>
            <person name="Jackson S."/>
        </authorList>
    </citation>
    <scope>NUCLEOTIDE SEQUENCE</scope>
    <source>
        <tissue evidence="2">Callus</tissue>
    </source>
</reference>
<evidence type="ECO:0000313" key="2">
    <source>
        <dbReference type="EMBL" id="KRG98704.1"/>
    </source>
</evidence>
<reference evidence="2 3" key="1">
    <citation type="journal article" date="2010" name="Nature">
        <title>Genome sequence of the palaeopolyploid soybean.</title>
        <authorList>
            <person name="Schmutz J."/>
            <person name="Cannon S.B."/>
            <person name="Schlueter J."/>
            <person name="Ma J."/>
            <person name="Mitros T."/>
            <person name="Nelson W."/>
            <person name="Hyten D.L."/>
            <person name="Song Q."/>
            <person name="Thelen J.J."/>
            <person name="Cheng J."/>
            <person name="Xu D."/>
            <person name="Hellsten U."/>
            <person name="May G.D."/>
            <person name="Yu Y."/>
            <person name="Sakurai T."/>
            <person name="Umezawa T."/>
            <person name="Bhattacharyya M.K."/>
            <person name="Sandhu D."/>
            <person name="Valliyodan B."/>
            <person name="Lindquist E."/>
            <person name="Peto M."/>
            <person name="Grant D."/>
            <person name="Shu S."/>
            <person name="Goodstein D."/>
            <person name="Barry K."/>
            <person name="Futrell-Griggs M."/>
            <person name="Abernathy B."/>
            <person name="Du J."/>
            <person name="Tian Z."/>
            <person name="Zhu L."/>
            <person name="Gill N."/>
            <person name="Joshi T."/>
            <person name="Libault M."/>
            <person name="Sethuraman A."/>
            <person name="Zhang X.-C."/>
            <person name="Shinozaki K."/>
            <person name="Nguyen H.T."/>
            <person name="Wing R.A."/>
            <person name="Cregan P."/>
            <person name="Specht J."/>
            <person name="Grimwood J."/>
            <person name="Rokhsar D."/>
            <person name="Stacey G."/>
            <person name="Shoemaker R.C."/>
            <person name="Jackson S.A."/>
        </authorList>
    </citation>
    <scope>NUCLEOTIDE SEQUENCE [LARGE SCALE GENOMIC DNA]</scope>
    <source>
        <strain evidence="3">cv. Williams 82</strain>
        <tissue evidence="2">Callus</tissue>
    </source>
</reference>
<dbReference type="AlphaFoldDB" id="K7MQS7"/>
<feature type="region of interest" description="Disordered" evidence="1">
    <location>
        <begin position="13"/>
        <end position="51"/>
    </location>
</feature>
<proteinExistence type="predicted"/>
<dbReference type="PaxDb" id="3847-GLYMA18G10316.1"/>
<name>K7MQS7_SOYBN</name>
<keyword evidence="4" id="KW-1185">Reference proteome</keyword>
<protein>
    <submittedName>
        <fullName evidence="2 3">Uncharacterized protein</fullName>
    </submittedName>
</protein>
<dbReference type="Gramene" id="KRG98704">
    <property type="protein sequence ID" value="KRG98704"/>
    <property type="gene ID" value="GLYMA_18G092100"/>
</dbReference>
<gene>
    <name evidence="2" type="ORF">GLYMA_18G092100</name>
</gene>
<evidence type="ECO:0000256" key="1">
    <source>
        <dbReference type="SAM" id="MobiDB-lite"/>
    </source>
</evidence>
<sequence length="89" mass="10923">MRQSLKVWQRLRDLKFQTHSPHKGHFSRRPESPNHTKPKRPRASATRRRRDRICGETRYYAMAFVPLFNNTDIRFIEEHNHEKIEKRIK</sequence>
<feature type="compositionally biased region" description="Basic residues" evidence="1">
    <location>
        <begin position="36"/>
        <end position="51"/>
    </location>
</feature>
<dbReference type="EnsemblPlants" id="KRG98704">
    <property type="protein sequence ID" value="KRG98704"/>
    <property type="gene ID" value="GLYMA_18G092100"/>
</dbReference>
<dbReference type="HOGENOM" id="CLU_2459147_0_0_1"/>
<accession>K7MQS7</accession>
<evidence type="ECO:0000313" key="3">
    <source>
        <dbReference type="EnsemblPlants" id="KRG98704"/>
    </source>
</evidence>
<dbReference type="InParanoid" id="K7MQS7"/>
<evidence type="ECO:0000313" key="4">
    <source>
        <dbReference type="Proteomes" id="UP000008827"/>
    </source>
</evidence>
<dbReference type="EMBL" id="CM000851">
    <property type="protein sequence ID" value="KRG98704.1"/>
    <property type="molecule type" value="Genomic_DNA"/>
</dbReference>